<dbReference type="PANTHER" id="PTHR40066:SF1">
    <property type="entry name" value="UPF0473 PROTEIN CBO2561_CLC_2432"/>
    <property type="match status" value="1"/>
</dbReference>
<dbReference type="PATRIC" id="fig|1196324.3.peg.2276"/>
<comment type="caution">
    <text evidence="3">The sequence shown here is derived from an EMBL/GenBank/DDBJ whole genome shotgun (WGS) entry which is preliminary data.</text>
</comment>
<dbReference type="HAMAP" id="MF_01448">
    <property type="entry name" value="UPF0473"/>
    <property type="match status" value="1"/>
</dbReference>
<dbReference type="STRING" id="1196324.A374_11095"/>
<dbReference type="PANTHER" id="PTHR40066">
    <property type="entry name" value="UPF0473 PROTEIN CBO2561/CLC_2432"/>
    <property type="match status" value="1"/>
</dbReference>
<comment type="similarity">
    <text evidence="1 2">Belongs to the UPF0473 family.</text>
</comment>
<accession>I8UEF2</accession>
<dbReference type="EMBL" id="AKKV01000026">
    <property type="protein sequence ID" value="EIT85285.1"/>
    <property type="molecule type" value="Genomic_DNA"/>
</dbReference>
<dbReference type="OrthoDB" id="2086132at2"/>
<dbReference type="RefSeq" id="WP_007202303.1">
    <property type="nucleotide sequence ID" value="NZ_AKKV01000026.1"/>
</dbReference>
<evidence type="ECO:0000313" key="4">
    <source>
        <dbReference type="Proteomes" id="UP000004080"/>
    </source>
</evidence>
<dbReference type="AlphaFoldDB" id="I8UEF2"/>
<sequence length="97" mass="11125">MANEEREHIVIPGEDGEENLFEVLLQIDGSTTPTGHSYILLVPAGEGEEDEEEEQEVYPFRIVEKGEGEDDLELYPLETDEEWEMIEETLNALQDEE</sequence>
<evidence type="ECO:0000256" key="1">
    <source>
        <dbReference type="ARBA" id="ARBA00008439"/>
    </source>
</evidence>
<dbReference type="Proteomes" id="UP000004080">
    <property type="component" value="Unassembled WGS sequence"/>
</dbReference>
<evidence type="ECO:0000313" key="3">
    <source>
        <dbReference type="EMBL" id="EIT85285.1"/>
    </source>
</evidence>
<keyword evidence="4" id="KW-1185">Reference proteome</keyword>
<evidence type="ECO:0000256" key="2">
    <source>
        <dbReference type="HAMAP-Rule" id="MF_01448"/>
    </source>
</evidence>
<proteinExistence type="inferred from homology"/>
<protein>
    <recommendedName>
        <fullName evidence="2">UPF0473 protein A374_11095</fullName>
    </recommendedName>
</protein>
<gene>
    <name evidence="3" type="ORF">A374_11095</name>
</gene>
<organism evidence="3 4">
    <name type="scientific">Fictibacillus macauensis ZFHKF-1</name>
    <dbReference type="NCBI Taxonomy" id="1196324"/>
    <lineage>
        <taxon>Bacteria</taxon>
        <taxon>Bacillati</taxon>
        <taxon>Bacillota</taxon>
        <taxon>Bacilli</taxon>
        <taxon>Bacillales</taxon>
        <taxon>Fictibacillaceae</taxon>
        <taxon>Fictibacillus</taxon>
    </lineage>
</organism>
<dbReference type="eggNOG" id="COG3906">
    <property type="taxonomic scope" value="Bacteria"/>
</dbReference>
<name>I8UEF2_9BACL</name>
<dbReference type="InterPro" id="IPR009711">
    <property type="entry name" value="UPF0473"/>
</dbReference>
<dbReference type="Pfam" id="PF06949">
    <property type="entry name" value="DUF1292"/>
    <property type="match status" value="1"/>
</dbReference>
<dbReference type="NCBIfam" id="NF010222">
    <property type="entry name" value="PRK13678.2-5"/>
    <property type="match status" value="1"/>
</dbReference>
<reference evidence="3 4" key="1">
    <citation type="journal article" date="2012" name="J. Bacteriol.">
        <title>Genome of Bacillus macauensis ZFHKF-1, a Long-Chain-Forming Bacterium.</title>
        <authorList>
            <person name="Cai L."/>
            <person name="Zhang T."/>
        </authorList>
    </citation>
    <scope>NUCLEOTIDE SEQUENCE [LARGE SCALE GENOMIC DNA]</scope>
    <source>
        <strain evidence="3 4">ZFHKF-1</strain>
    </source>
</reference>